<accession>A0A3R7SYL8</accession>
<sequence length="408" mass="43662">MRLLVSARALSRLSSSLLSIRAGPSLHVRVSNSTNGSPVAWLGFLPPVIRPPGGCSWTRAALCVPVRSPISLSGVSRVSSSPLHPLSVSRLLVCLSGSSGRSSWVGGPCGRASLSRQLGVVCCGSCLLSLSLSSGLSCLSLWGPFIFFSLRSLSVRSSLHLLVSHLSLRVRRLSRRLLRTLEISYAQKARATRMSKGQTYHQESPTQHSMVAHFHSQYLQDISYSHLQNKSSFLRSVSSRPISGASPSASLIPHSLSPPRLLHLSSSLIPPPLFSFLLSLPHLLVPYPSIRVSGFGSVLLLSGRPPRQAFTRDALLLDHQFLTLIALSFHPCPHVTRDLKIPSRASIFSPSHLWGGSSTLLVRSCSLPAGNLSSFPLPCLGTKGLSQLGRQGDAPLSARPSLAPAPGS</sequence>
<dbReference type="EMBL" id="QCYY01000921">
    <property type="protein sequence ID" value="ROT81769.1"/>
    <property type="molecule type" value="Genomic_DNA"/>
</dbReference>
<dbReference type="Proteomes" id="UP000283509">
    <property type="component" value="Unassembled WGS sequence"/>
</dbReference>
<evidence type="ECO:0000313" key="2">
    <source>
        <dbReference type="Proteomes" id="UP000283509"/>
    </source>
</evidence>
<protein>
    <submittedName>
        <fullName evidence="1">Uncharacterized protein</fullName>
    </submittedName>
</protein>
<evidence type="ECO:0000313" key="1">
    <source>
        <dbReference type="EMBL" id="ROT81769.1"/>
    </source>
</evidence>
<keyword evidence="2" id="KW-1185">Reference proteome</keyword>
<dbReference type="AlphaFoldDB" id="A0A3R7SYL8"/>
<organism evidence="1 2">
    <name type="scientific">Penaeus vannamei</name>
    <name type="common">Whiteleg shrimp</name>
    <name type="synonym">Litopenaeus vannamei</name>
    <dbReference type="NCBI Taxonomy" id="6689"/>
    <lineage>
        <taxon>Eukaryota</taxon>
        <taxon>Metazoa</taxon>
        <taxon>Ecdysozoa</taxon>
        <taxon>Arthropoda</taxon>
        <taxon>Crustacea</taxon>
        <taxon>Multicrustacea</taxon>
        <taxon>Malacostraca</taxon>
        <taxon>Eumalacostraca</taxon>
        <taxon>Eucarida</taxon>
        <taxon>Decapoda</taxon>
        <taxon>Dendrobranchiata</taxon>
        <taxon>Penaeoidea</taxon>
        <taxon>Penaeidae</taxon>
        <taxon>Penaeus</taxon>
    </lineage>
</organism>
<reference evidence="1 2" key="2">
    <citation type="submission" date="2019-01" db="EMBL/GenBank/DDBJ databases">
        <title>The decoding of complex shrimp genome reveals the adaptation for benthos swimmer, frequently molting mechanism and breeding impact on genome.</title>
        <authorList>
            <person name="Sun Y."/>
            <person name="Gao Y."/>
            <person name="Yu Y."/>
        </authorList>
    </citation>
    <scope>NUCLEOTIDE SEQUENCE [LARGE SCALE GENOMIC DNA]</scope>
    <source>
        <tissue evidence="1">Muscle</tissue>
    </source>
</reference>
<comment type="caution">
    <text evidence="1">The sequence shown here is derived from an EMBL/GenBank/DDBJ whole genome shotgun (WGS) entry which is preliminary data.</text>
</comment>
<gene>
    <name evidence="1" type="ORF">C7M84_025081</name>
</gene>
<name>A0A3R7SYL8_PENVA</name>
<reference evidence="1 2" key="1">
    <citation type="submission" date="2018-04" db="EMBL/GenBank/DDBJ databases">
        <authorList>
            <person name="Zhang X."/>
            <person name="Yuan J."/>
            <person name="Li F."/>
            <person name="Xiang J."/>
        </authorList>
    </citation>
    <scope>NUCLEOTIDE SEQUENCE [LARGE SCALE GENOMIC DNA]</scope>
    <source>
        <tissue evidence="1">Muscle</tissue>
    </source>
</reference>
<proteinExistence type="predicted"/>